<evidence type="ECO:0000313" key="1">
    <source>
        <dbReference type="EMBL" id="RJE89343.1"/>
    </source>
</evidence>
<name>A0A418T849_9RHOB</name>
<evidence type="ECO:0000313" key="2">
    <source>
        <dbReference type="Proteomes" id="UP000284202"/>
    </source>
</evidence>
<comment type="caution">
    <text evidence="1">The sequence shown here is derived from an EMBL/GenBank/DDBJ whole genome shotgun (WGS) entry which is preliminary data.</text>
</comment>
<sequence length="119" mass="13350">MTKLSPQPRVKLSRLRDIGWASWDPMGLLGPGGLHPGKWDDDANLPFADEYDSYLVSAASQLRRNVPREQVVDYLVQAETQDMCLPKTPTAQTRAEAVVAAILADRKLWTWPDEQGRFG</sequence>
<dbReference type="Proteomes" id="UP000284202">
    <property type="component" value="Unassembled WGS sequence"/>
</dbReference>
<dbReference type="AlphaFoldDB" id="A0A418T849"/>
<reference evidence="2" key="1">
    <citation type="submission" date="2018-09" db="EMBL/GenBank/DDBJ databases">
        <title>Acidovorax cavernicola nov. sp. isolated from Gruta de las Maravillas (Aracena, Spain).</title>
        <authorList>
            <person name="Jurado V."/>
            <person name="Gutierrez-Patricio S."/>
            <person name="Gonzalez-Pimentel J.L."/>
            <person name="Miller A.Z."/>
            <person name="Laiz L."/>
            <person name="Saiz-Jimenez C."/>
        </authorList>
    </citation>
    <scope>NUCLEOTIDE SEQUENCE [LARGE SCALE GENOMIC DNA]</scope>
    <source>
        <strain evidence="2">1011MAR3C25</strain>
    </source>
</reference>
<accession>A0A418T849</accession>
<dbReference type="OrthoDB" id="7596921at2"/>
<proteinExistence type="predicted"/>
<keyword evidence="2" id="KW-1185">Reference proteome</keyword>
<dbReference type="EMBL" id="QZCG01000001">
    <property type="protein sequence ID" value="RJE89343.1"/>
    <property type="molecule type" value="Genomic_DNA"/>
</dbReference>
<protein>
    <submittedName>
        <fullName evidence="1">Uncharacterized protein</fullName>
    </submittedName>
</protein>
<organism evidence="1 2">
    <name type="scientific">Paracoccus onubensis</name>
    <dbReference type="NCBI Taxonomy" id="1675788"/>
    <lineage>
        <taxon>Bacteria</taxon>
        <taxon>Pseudomonadati</taxon>
        <taxon>Pseudomonadota</taxon>
        <taxon>Alphaproteobacteria</taxon>
        <taxon>Rhodobacterales</taxon>
        <taxon>Paracoccaceae</taxon>
        <taxon>Paracoccus</taxon>
    </lineage>
</organism>
<gene>
    <name evidence="1" type="ORF">D3P04_01525</name>
</gene>